<evidence type="ECO:0000256" key="1">
    <source>
        <dbReference type="ARBA" id="ARBA00022723"/>
    </source>
</evidence>
<dbReference type="GO" id="GO:0005507">
    <property type="term" value="F:copper ion binding"/>
    <property type="evidence" value="ECO:0007669"/>
    <property type="project" value="InterPro"/>
</dbReference>
<gene>
    <name evidence="6" type="ORF">SAMN05216190_107143</name>
</gene>
<accession>A0A1I5NYF0</accession>
<evidence type="ECO:0000313" key="6">
    <source>
        <dbReference type="EMBL" id="SFP26824.1"/>
    </source>
</evidence>
<keyword evidence="2" id="KW-0186">Copper</keyword>
<feature type="signal peptide" evidence="4">
    <location>
        <begin position="1"/>
        <end position="25"/>
    </location>
</feature>
<keyword evidence="1" id="KW-0479">Metal-binding</keyword>
<dbReference type="Proteomes" id="UP000198784">
    <property type="component" value="Unassembled WGS sequence"/>
</dbReference>
<evidence type="ECO:0000256" key="2">
    <source>
        <dbReference type="ARBA" id="ARBA00023008"/>
    </source>
</evidence>
<feature type="region of interest" description="Disordered" evidence="3">
    <location>
        <begin position="179"/>
        <end position="202"/>
    </location>
</feature>
<dbReference type="InterPro" id="IPR000923">
    <property type="entry name" value="BlueCu_1"/>
</dbReference>
<dbReference type="RefSeq" id="WP_244527267.1">
    <property type="nucleotide sequence ID" value="NZ_FOWX01000007.1"/>
</dbReference>
<reference evidence="7" key="1">
    <citation type="submission" date="2016-10" db="EMBL/GenBank/DDBJ databases">
        <authorList>
            <person name="Varghese N."/>
            <person name="Submissions S."/>
        </authorList>
    </citation>
    <scope>NUCLEOTIDE SEQUENCE [LARGE SCALE GENOMIC DNA]</scope>
    <source>
        <strain evidence="7">DSM 17834</strain>
    </source>
</reference>
<proteinExistence type="predicted"/>
<dbReference type="PANTHER" id="PTHR38439:SF3">
    <property type="entry name" value="COPPER-RESISTANT CUPROPROTEIN COPI"/>
    <property type="match status" value="1"/>
</dbReference>
<dbReference type="EMBL" id="FOWX01000007">
    <property type="protein sequence ID" value="SFP26824.1"/>
    <property type="molecule type" value="Genomic_DNA"/>
</dbReference>
<dbReference type="AlphaFoldDB" id="A0A1I5NYF0"/>
<feature type="chain" id="PRO_5011516141" evidence="4">
    <location>
        <begin position="26"/>
        <end position="202"/>
    </location>
</feature>
<feature type="domain" description="Blue (type 1) copper" evidence="5">
    <location>
        <begin position="64"/>
        <end position="166"/>
    </location>
</feature>
<organism evidence="6 7">
    <name type="scientific">Pseudomonas borbori</name>
    <dbReference type="NCBI Taxonomy" id="289003"/>
    <lineage>
        <taxon>Bacteria</taxon>
        <taxon>Pseudomonadati</taxon>
        <taxon>Pseudomonadota</taxon>
        <taxon>Gammaproteobacteria</taxon>
        <taxon>Pseudomonadales</taxon>
        <taxon>Pseudomonadaceae</taxon>
        <taxon>Pseudomonas</taxon>
    </lineage>
</organism>
<dbReference type="STRING" id="289003.SAMN05216190_107143"/>
<dbReference type="Pfam" id="PF00127">
    <property type="entry name" value="Copper-bind"/>
    <property type="match status" value="1"/>
</dbReference>
<dbReference type="SUPFAM" id="SSF49503">
    <property type="entry name" value="Cupredoxins"/>
    <property type="match status" value="1"/>
</dbReference>
<sequence length="202" mass="22002">MDQQIKPAALVLGLCALFAGNSVLAHGGMAADAHGAAAQVVKEQKEWGIAGDRDQVDRTIEIRMTDKMRFTPDKLQVKVGETIRFVHHNDGQMLHEFVLGTKPELDKHAALMAKFPGMEHDEPYMAHVAPSKNGEIIWTFNQAGEFDFACLIVGHYQAGMVGEISVVGEADAMPIVAREPSVSPTDSSTRVARIQPREGDTL</sequence>
<keyword evidence="7" id="KW-1185">Reference proteome</keyword>
<evidence type="ECO:0000259" key="5">
    <source>
        <dbReference type="Pfam" id="PF00127"/>
    </source>
</evidence>
<name>A0A1I5NYF0_9PSED</name>
<evidence type="ECO:0000256" key="3">
    <source>
        <dbReference type="SAM" id="MobiDB-lite"/>
    </source>
</evidence>
<dbReference type="GO" id="GO:0009055">
    <property type="term" value="F:electron transfer activity"/>
    <property type="evidence" value="ECO:0007669"/>
    <property type="project" value="InterPro"/>
</dbReference>
<protein>
    <submittedName>
        <fullName evidence="6">Copper binding protein, plastocyanin/azurin family</fullName>
    </submittedName>
</protein>
<keyword evidence="4" id="KW-0732">Signal</keyword>
<dbReference type="Gene3D" id="2.60.40.420">
    <property type="entry name" value="Cupredoxins - blue copper proteins"/>
    <property type="match status" value="1"/>
</dbReference>
<dbReference type="PANTHER" id="PTHR38439">
    <property type="entry name" value="AURACYANIN-B"/>
    <property type="match status" value="1"/>
</dbReference>
<dbReference type="InterPro" id="IPR008972">
    <property type="entry name" value="Cupredoxin"/>
</dbReference>
<dbReference type="PROSITE" id="PS00079">
    <property type="entry name" value="MULTICOPPER_OXIDASE1"/>
    <property type="match status" value="1"/>
</dbReference>
<evidence type="ECO:0000256" key="4">
    <source>
        <dbReference type="SAM" id="SignalP"/>
    </source>
</evidence>
<dbReference type="InterPro" id="IPR033138">
    <property type="entry name" value="Cu_oxidase_CS"/>
</dbReference>
<dbReference type="InterPro" id="IPR050845">
    <property type="entry name" value="Cu-binding_ET"/>
</dbReference>
<evidence type="ECO:0000313" key="7">
    <source>
        <dbReference type="Proteomes" id="UP000198784"/>
    </source>
</evidence>
<dbReference type="CDD" id="cd04211">
    <property type="entry name" value="Cupredoxin_like_2"/>
    <property type="match status" value="1"/>
</dbReference>